<feature type="transmembrane region" description="Helical" evidence="7">
    <location>
        <begin position="130"/>
        <end position="155"/>
    </location>
</feature>
<reference evidence="8 9" key="1">
    <citation type="submission" date="2017-03" db="EMBL/GenBank/DDBJ databases">
        <title>WGS assembly of Porphyra umbilicalis.</title>
        <authorList>
            <person name="Brawley S.H."/>
            <person name="Blouin N.A."/>
            <person name="Ficko-Blean E."/>
            <person name="Wheeler G.L."/>
            <person name="Lohr M."/>
            <person name="Goodson H.V."/>
            <person name="Jenkins J.W."/>
            <person name="Blaby-Haas C.E."/>
            <person name="Helliwell K.E."/>
            <person name="Chan C."/>
            <person name="Marriage T."/>
            <person name="Bhattacharya D."/>
            <person name="Klein A.S."/>
            <person name="Badis Y."/>
            <person name="Brodie J."/>
            <person name="Cao Y."/>
            <person name="Collen J."/>
            <person name="Dittami S.M."/>
            <person name="Gachon C.M."/>
            <person name="Green B.R."/>
            <person name="Karpowicz S."/>
            <person name="Kim J.W."/>
            <person name="Kudahl U."/>
            <person name="Lin S."/>
            <person name="Michel G."/>
            <person name="Mittag M."/>
            <person name="Olson B.J."/>
            <person name="Pangilinan J."/>
            <person name="Peng Y."/>
            <person name="Qiu H."/>
            <person name="Shu S."/>
            <person name="Singer J.T."/>
            <person name="Smith A.G."/>
            <person name="Sprecher B.N."/>
            <person name="Wagner V."/>
            <person name="Wang W."/>
            <person name="Wang Z.-Y."/>
            <person name="Yan J."/>
            <person name="Yarish C."/>
            <person name="Zoeuner-Riek S."/>
            <person name="Zhuang Y."/>
            <person name="Zou Y."/>
            <person name="Lindquist E.A."/>
            <person name="Grimwood J."/>
            <person name="Barry K."/>
            <person name="Rokhsar D.S."/>
            <person name="Schmutz J."/>
            <person name="Stiller J.W."/>
            <person name="Grossman A.R."/>
            <person name="Prochnik S.E."/>
        </authorList>
    </citation>
    <scope>NUCLEOTIDE SEQUENCE [LARGE SCALE GENOMIC DNA]</scope>
    <source>
        <strain evidence="8">4086291</strain>
    </source>
</reference>
<proteinExistence type="inferred from homology"/>
<dbReference type="PANTHER" id="PTHR12174">
    <property type="entry name" value="SIGNAL PEPTIDE PEPTIDASE"/>
    <property type="match status" value="1"/>
</dbReference>
<keyword evidence="6 7" id="KW-0472">Membrane</keyword>
<feature type="transmembrane region" description="Helical" evidence="7">
    <location>
        <begin position="175"/>
        <end position="196"/>
    </location>
</feature>
<evidence type="ECO:0000256" key="7">
    <source>
        <dbReference type="SAM" id="Phobius"/>
    </source>
</evidence>
<dbReference type="AlphaFoldDB" id="A0A1X6P5F0"/>
<evidence type="ECO:0000256" key="5">
    <source>
        <dbReference type="ARBA" id="ARBA00022989"/>
    </source>
</evidence>
<evidence type="ECO:0000256" key="1">
    <source>
        <dbReference type="ARBA" id="ARBA00004127"/>
    </source>
</evidence>
<evidence type="ECO:0000256" key="4">
    <source>
        <dbReference type="ARBA" id="ARBA00022801"/>
    </source>
</evidence>
<dbReference type="GO" id="GO:0006465">
    <property type="term" value="P:signal peptide processing"/>
    <property type="evidence" value="ECO:0007669"/>
    <property type="project" value="TreeGrafter"/>
</dbReference>
<comment type="similarity">
    <text evidence="2">Belongs to the peptidase A22B family.</text>
</comment>
<feature type="transmembrane region" description="Helical" evidence="7">
    <location>
        <begin position="345"/>
        <end position="366"/>
    </location>
</feature>
<sequence>MATTTSKAAPATAAAPAAADAASAAPPALAPTAAADATALRNVALLTAWVVSPVLLPIPVSMQMLVLAVLVIHIASERAAVSLLERQADTSENKEERDVISGAAAYRFPLVASCALLGLFLAFKYLPAPVVAVLIGIYGLSLGSLALSSVLSPILAAVPACPDWALATHSFFRDFVEVSAVDVASLVCSIPVAVLYARTKLWLANNILAVSLALTAIEMLALGDFKSGAVLLSGLFFYDIFWVFGSKRVFGANVMVTVAKKFDGPIKILFPKAQGIRWASAMRELPKREFSMLGLGDIVIPGLFVALLLRWDMRHTAAAAEAARATAADGDADAPPPVLVGPRPYYHTVLAGYFAGLVATLVALNVFDAAQPALLYIVPACLLTSFGLAVSRGELGDLWAYTEEEEEVKADGTDAAATPSTLAAGESKKDLEAGYVVVLACKCLKDNRQQPTRTQDAFGARTVKPLSPNLIPSTCSPCVALSTRVQPSPPIPPLVPSSDPPWLRPRVTQEDIIFDGTVGQYFCASVTSRLMAVMYLRVSSSFITCATLPSPIFSRADRA</sequence>
<feature type="transmembrane region" description="Helical" evidence="7">
    <location>
        <begin position="373"/>
        <end position="390"/>
    </location>
</feature>
<dbReference type="InterPro" id="IPR006639">
    <property type="entry name" value="Preselin/SPP"/>
</dbReference>
<dbReference type="GO" id="GO:0033619">
    <property type="term" value="P:membrane protein proteolysis"/>
    <property type="evidence" value="ECO:0007669"/>
    <property type="project" value="TreeGrafter"/>
</dbReference>
<organism evidence="8 9">
    <name type="scientific">Porphyra umbilicalis</name>
    <name type="common">Purple laver</name>
    <name type="synonym">Red alga</name>
    <dbReference type="NCBI Taxonomy" id="2786"/>
    <lineage>
        <taxon>Eukaryota</taxon>
        <taxon>Rhodophyta</taxon>
        <taxon>Bangiophyceae</taxon>
        <taxon>Bangiales</taxon>
        <taxon>Bangiaceae</taxon>
        <taxon>Porphyra</taxon>
    </lineage>
</organism>
<keyword evidence="3 7" id="KW-0812">Transmembrane</keyword>
<dbReference type="GO" id="GO:0098554">
    <property type="term" value="C:cytoplasmic side of endoplasmic reticulum membrane"/>
    <property type="evidence" value="ECO:0007669"/>
    <property type="project" value="TreeGrafter"/>
</dbReference>
<dbReference type="GO" id="GO:0098553">
    <property type="term" value="C:lumenal side of endoplasmic reticulum membrane"/>
    <property type="evidence" value="ECO:0007669"/>
    <property type="project" value="TreeGrafter"/>
</dbReference>
<dbReference type="Pfam" id="PF04258">
    <property type="entry name" value="Peptidase_A22B"/>
    <property type="match status" value="1"/>
</dbReference>
<dbReference type="EMBL" id="KV918880">
    <property type="protein sequence ID" value="OSX76111.1"/>
    <property type="molecule type" value="Genomic_DNA"/>
</dbReference>
<dbReference type="Proteomes" id="UP000218209">
    <property type="component" value="Unassembled WGS sequence"/>
</dbReference>
<evidence type="ECO:0000256" key="6">
    <source>
        <dbReference type="ARBA" id="ARBA00023136"/>
    </source>
</evidence>
<feature type="transmembrane region" description="Helical" evidence="7">
    <location>
        <begin position="228"/>
        <end position="245"/>
    </location>
</feature>
<dbReference type="PANTHER" id="PTHR12174:SF73">
    <property type="entry name" value="SIGNAL PEPTIDE PEPTIDASE DOMAIN CONTAINING PROTEIN"/>
    <property type="match status" value="1"/>
</dbReference>
<protein>
    <recommendedName>
        <fullName evidence="10">Peptidase A22B, signal peptide peptidase</fullName>
    </recommendedName>
</protein>
<evidence type="ECO:0008006" key="10">
    <source>
        <dbReference type="Google" id="ProtNLM"/>
    </source>
</evidence>
<gene>
    <name evidence="8" type="ORF">BU14_0207s0028</name>
</gene>
<keyword evidence="9" id="KW-1185">Reference proteome</keyword>
<dbReference type="GO" id="GO:0042500">
    <property type="term" value="F:aspartic endopeptidase activity, intramembrane cleaving"/>
    <property type="evidence" value="ECO:0007669"/>
    <property type="project" value="InterPro"/>
</dbReference>
<accession>A0A1X6P5F0</accession>
<dbReference type="InterPro" id="IPR007369">
    <property type="entry name" value="Peptidase_A22B_SPP"/>
</dbReference>
<feature type="transmembrane region" description="Helical" evidence="7">
    <location>
        <begin position="203"/>
        <end position="222"/>
    </location>
</feature>
<keyword evidence="4" id="KW-0378">Hydrolase</keyword>
<evidence type="ECO:0000313" key="9">
    <source>
        <dbReference type="Proteomes" id="UP000218209"/>
    </source>
</evidence>
<dbReference type="SMART" id="SM00730">
    <property type="entry name" value="PSN"/>
    <property type="match status" value="1"/>
</dbReference>
<dbReference type="OrthoDB" id="29661at2759"/>
<comment type="subcellular location">
    <subcellularLocation>
        <location evidence="1">Endomembrane system</location>
        <topology evidence="1">Multi-pass membrane protein</topology>
    </subcellularLocation>
</comment>
<evidence type="ECO:0000256" key="2">
    <source>
        <dbReference type="ARBA" id="ARBA00006859"/>
    </source>
</evidence>
<feature type="transmembrane region" description="Helical" evidence="7">
    <location>
        <begin position="104"/>
        <end position="123"/>
    </location>
</feature>
<feature type="transmembrane region" description="Helical" evidence="7">
    <location>
        <begin position="290"/>
        <end position="309"/>
    </location>
</feature>
<name>A0A1X6P5F0_PORUM</name>
<evidence type="ECO:0000256" key="3">
    <source>
        <dbReference type="ARBA" id="ARBA00022692"/>
    </source>
</evidence>
<keyword evidence="5 7" id="KW-1133">Transmembrane helix</keyword>
<evidence type="ECO:0000313" key="8">
    <source>
        <dbReference type="EMBL" id="OSX76111.1"/>
    </source>
</evidence>